<dbReference type="AlphaFoldDB" id="A0LGJ8"/>
<keyword evidence="16" id="KW-1185">Reference proteome</keyword>
<evidence type="ECO:0000313" key="16">
    <source>
        <dbReference type="Proteomes" id="UP000001784"/>
    </source>
</evidence>
<dbReference type="GO" id="GO:0006355">
    <property type="term" value="P:regulation of DNA-templated transcription"/>
    <property type="evidence" value="ECO:0007669"/>
    <property type="project" value="InterPro"/>
</dbReference>
<dbReference type="HOGENOM" id="CLU_000445_0_6_7"/>
<dbReference type="STRING" id="335543.Sfum_0853"/>
<accession>A0LGJ8</accession>
<organism evidence="15 16">
    <name type="scientific">Syntrophobacter fumaroxidans (strain DSM 10017 / MPOB)</name>
    <dbReference type="NCBI Taxonomy" id="335543"/>
    <lineage>
        <taxon>Bacteria</taxon>
        <taxon>Pseudomonadati</taxon>
        <taxon>Thermodesulfobacteriota</taxon>
        <taxon>Syntrophobacteria</taxon>
        <taxon>Syntrophobacterales</taxon>
        <taxon>Syntrophobacteraceae</taxon>
        <taxon>Syntrophobacter</taxon>
    </lineage>
</organism>
<evidence type="ECO:0000256" key="1">
    <source>
        <dbReference type="ARBA" id="ARBA00004496"/>
    </source>
</evidence>
<gene>
    <name evidence="15" type="ordered locus">Sfum_0853</name>
</gene>
<dbReference type="SUPFAM" id="SSF52172">
    <property type="entry name" value="CheY-like"/>
    <property type="match status" value="1"/>
</dbReference>
<dbReference type="InParanoid" id="A0LGJ8"/>
<dbReference type="InterPro" id="IPR025662">
    <property type="entry name" value="Sigma_54_int_dom_ATP-bd_1"/>
</dbReference>
<dbReference type="InterPro" id="IPR011006">
    <property type="entry name" value="CheY-like_superfamily"/>
</dbReference>
<dbReference type="FunFam" id="3.40.50.2300:FF:000018">
    <property type="entry name" value="DNA-binding transcriptional regulator NtrC"/>
    <property type="match status" value="1"/>
</dbReference>
<dbReference type="InterPro" id="IPR058031">
    <property type="entry name" value="AAA_lid_NorR"/>
</dbReference>
<feature type="domain" description="Sigma-54 factor interaction" evidence="13">
    <location>
        <begin position="142"/>
        <end position="371"/>
    </location>
</feature>
<dbReference type="InterPro" id="IPR036388">
    <property type="entry name" value="WH-like_DNA-bd_sf"/>
</dbReference>
<dbReference type="PROSITE" id="PS00688">
    <property type="entry name" value="SIGMA54_INTERACT_3"/>
    <property type="match status" value="1"/>
</dbReference>
<proteinExistence type="predicted"/>
<dbReference type="FunFam" id="1.10.8.60:FF:000014">
    <property type="entry name" value="DNA-binding transcriptional regulator NtrC"/>
    <property type="match status" value="1"/>
</dbReference>
<keyword evidence="5" id="KW-0067">ATP-binding</keyword>
<dbReference type="Pfam" id="PF00072">
    <property type="entry name" value="Response_reg"/>
    <property type="match status" value="1"/>
</dbReference>
<dbReference type="PROSITE" id="PS50045">
    <property type="entry name" value="SIGMA54_INTERACT_4"/>
    <property type="match status" value="1"/>
</dbReference>
<feature type="modified residue" description="4-aspartylphosphate" evidence="11">
    <location>
        <position position="52"/>
    </location>
</feature>
<dbReference type="PANTHER" id="PTHR32071">
    <property type="entry name" value="TRANSCRIPTIONAL REGULATORY PROTEIN"/>
    <property type="match status" value="1"/>
</dbReference>
<dbReference type="OrthoDB" id="9763792at2"/>
<dbReference type="GO" id="GO:0003677">
    <property type="term" value="F:DNA binding"/>
    <property type="evidence" value="ECO:0007669"/>
    <property type="project" value="UniProtKB-KW"/>
</dbReference>
<reference evidence="15 16" key="1">
    <citation type="submission" date="2006-10" db="EMBL/GenBank/DDBJ databases">
        <title>Complete sequence of Syntrophobacter fumaroxidans MPOB.</title>
        <authorList>
            <consortium name="US DOE Joint Genome Institute"/>
            <person name="Copeland A."/>
            <person name="Lucas S."/>
            <person name="Lapidus A."/>
            <person name="Barry K."/>
            <person name="Detter J.C."/>
            <person name="Glavina del Rio T."/>
            <person name="Hammon N."/>
            <person name="Israni S."/>
            <person name="Pitluck S."/>
            <person name="Goltsman E.G."/>
            <person name="Martinez M."/>
            <person name="Schmutz J."/>
            <person name="Larimer F."/>
            <person name="Land M."/>
            <person name="Hauser L."/>
            <person name="Kyrpides N."/>
            <person name="Kim E."/>
            <person name="Boone D.R."/>
            <person name="Brockman F."/>
            <person name="Culley D."/>
            <person name="Ferry J."/>
            <person name="Gunsalus R."/>
            <person name="McInerney M.J."/>
            <person name="Morrison M."/>
            <person name="Plugge C."/>
            <person name="Rohlin L."/>
            <person name="Scholten J."/>
            <person name="Sieber J."/>
            <person name="Stams A.J.M."/>
            <person name="Worm P."/>
            <person name="Henstra A.M."/>
            <person name="Richardson P."/>
        </authorList>
    </citation>
    <scope>NUCLEOTIDE SEQUENCE [LARGE SCALE GENOMIC DNA]</scope>
    <source>
        <strain evidence="16">DSM 10017 / MPOB</strain>
    </source>
</reference>
<dbReference type="InterPro" id="IPR025944">
    <property type="entry name" value="Sigma_54_int_dom_CS"/>
</dbReference>
<dbReference type="InterPro" id="IPR025943">
    <property type="entry name" value="Sigma_54_int_dom_ATP-bd_2"/>
</dbReference>
<keyword evidence="10" id="KW-0804">Transcription</keyword>
<dbReference type="PROSITE" id="PS50110">
    <property type="entry name" value="RESPONSE_REGULATORY"/>
    <property type="match status" value="1"/>
</dbReference>
<evidence type="ECO:0000256" key="9">
    <source>
        <dbReference type="ARBA" id="ARBA00023159"/>
    </source>
</evidence>
<comment type="subcellular location">
    <subcellularLocation>
        <location evidence="1">Cytoplasm</location>
    </subcellularLocation>
</comment>
<dbReference type="RefSeq" id="WP_011697723.1">
    <property type="nucleotide sequence ID" value="NC_008554.1"/>
</dbReference>
<dbReference type="Pfam" id="PF25601">
    <property type="entry name" value="AAA_lid_14"/>
    <property type="match status" value="1"/>
</dbReference>
<evidence type="ECO:0000256" key="11">
    <source>
        <dbReference type="PROSITE-ProRule" id="PRU00169"/>
    </source>
</evidence>
<protein>
    <submittedName>
        <fullName evidence="15">Putative two component, sigma54 specific, transcriptional regulator, Fis family</fullName>
    </submittedName>
</protein>
<dbReference type="Gene3D" id="1.10.10.10">
    <property type="entry name" value="Winged helix-like DNA-binding domain superfamily/Winged helix DNA-binding domain"/>
    <property type="match status" value="1"/>
</dbReference>
<dbReference type="EMBL" id="CP000478">
    <property type="protein sequence ID" value="ABK16550.1"/>
    <property type="molecule type" value="Genomic_DNA"/>
</dbReference>
<evidence type="ECO:0000256" key="8">
    <source>
        <dbReference type="ARBA" id="ARBA00023125"/>
    </source>
</evidence>
<evidence type="ECO:0000313" key="15">
    <source>
        <dbReference type="EMBL" id="ABK16550.1"/>
    </source>
</evidence>
<keyword evidence="7" id="KW-0805">Transcription regulation</keyword>
<dbReference type="GO" id="GO:0005737">
    <property type="term" value="C:cytoplasm"/>
    <property type="evidence" value="ECO:0007669"/>
    <property type="project" value="UniProtKB-SubCell"/>
</dbReference>
<dbReference type="Gene3D" id="1.10.8.60">
    <property type="match status" value="1"/>
</dbReference>
<name>A0LGJ8_SYNFM</name>
<evidence type="ECO:0000256" key="10">
    <source>
        <dbReference type="ARBA" id="ARBA00023163"/>
    </source>
</evidence>
<dbReference type="SMART" id="SM00382">
    <property type="entry name" value="AAA"/>
    <property type="match status" value="1"/>
</dbReference>
<dbReference type="InterPro" id="IPR003593">
    <property type="entry name" value="AAA+_ATPase"/>
</dbReference>
<feature type="domain" description="Response regulatory" evidence="14">
    <location>
        <begin position="3"/>
        <end position="117"/>
    </location>
</feature>
<dbReference type="SMART" id="SM00448">
    <property type="entry name" value="REC"/>
    <property type="match status" value="1"/>
</dbReference>
<dbReference type="InterPro" id="IPR001789">
    <property type="entry name" value="Sig_transdc_resp-reg_receiver"/>
</dbReference>
<dbReference type="CDD" id="cd00009">
    <property type="entry name" value="AAA"/>
    <property type="match status" value="1"/>
</dbReference>
<dbReference type="eggNOG" id="COG2204">
    <property type="taxonomic scope" value="Bacteria"/>
</dbReference>
<evidence type="ECO:0000259" key="13">
    <source>
        <dbReference type="PROSITE" id="PS50045"/>
    </source>
</evidence>
<dbReference type="Proteomes" id="UP000001784">
    <property type="component" value="Chromosome"/>
</dbReference>
<keyword evidence="4" id="KW-0547">Nucleotide-binding</keyword>
<dbReference type="PROSITE" id="PS00676">
    <property type="entry name" value="SIGMA54_INTERACT_2"/>
    <property type="match status" value="1"/>
</dbReference>
<dbReference type="InterPro" id="IPR027417">
    <property type="entry name" value="P-loop_NTPase"/>
</dbReference>
<dbReference type="PROSITE" id="PS00675">
    <property type="entry name" value="SIGMA54_INTERACT_1"/>
    <property type="match status" value="1"/>
</dbReference>
<dbReference type="InterPro" id="IPR002078">
    <property type="entry name" value="Sigma_54_int"/>
</dbReference>
<keyword evidence="8" id="KW-0238">DNA-binding</keyword>
<keyword evidence="6" id="KW-0902">Two-component regulatory system</keyword>
<dbReference type="FunFam" id="3.40.50.300:FF:000006">
    <property type="entry name" value="DNA-binding transcriptional regulator NtrC"/>
    <property type="match status" value="1"/>
</dbReference>
<dbReference type="SUPFAM" id="SSF52540">
    <property type="entry name" value="P-loop containing nucleoside triphosphate hydrolases"/>
    <property type="match status" value="1"/>
</dbReference>
<keyword evidence="9" id="KW-0010">Activator</keyword>
<evidence type="ECO:0000256" key="6">
    <source>
        <dbReference type="ARBA" id="ARBA00023012"/>
    </source>
</evidence>
<evidence type="ECO:0000259" key="14">
    <source>
        <dbReference type="PROSITE" id="PS50110"/>
    </source>
</evidence>
<keyword evidence="3 11" id="KW-0597">Phosphoprotein</keyword>
<dbReference type="FunCoup" id="A0LGJ8">
    <property type="interactions" value="246"/>
</dbReference>
<sequence length="502" mass="56230">METILIVDDEKNYLLVLEDLLVEDGYQVITADSAVKGLETVATTDLDVVITDMKMPGMDGMAFLEGIHARNSDLPVIMMTAYGSVEKAVEAMRMGAFDYILKPFKNEELKLTIRKAIDHYRLVCENRQLTQELKERYQFSNIIGKSAPMQRIYQLIEKVAPTKATVLVTGESGTGKELIARAIHYNSTRHDRAFISVNCGALPETLLESELFGHEKGAFTGAAIQRKGRFELAHEGTLFLDEISEMSPPLQVKLLRILQEMEFERVGGSQTIKVDVRVVAASNRNLKDEVATGRFRADLFYRLNVVHVALPPLRGRIDDIPLLVNHFLAKYTPQSKGKGMSISPEAFRVLLEYHWPGNVRELENVIERAVILCNGQEIMIRDLPAEIREPRAVPSPEATPSTEGPTLQPADFPPGGEADTRMPPLSPGERLQRTGFKPRQHKAMEFIENHGFITNKYYSQLCNVSERQALRELNELVDAGTLDRIGKGRACRYVLRGRGIGG</sequence>
<feature type="region of interest" description="Disordered" evidence="12">
    <location>
        <begin position="392"/>
        <end position="432"/>
    </location>
</feature>
<dbReference type="KEGG" id="sfu:Sfum_0853"/>
<evidence type="ECO:0000256" key="12">
    <source>
        <dbReference type="SAM" id="MobiDB-lite"/>
    </source>
</evidence>
<evidence type="ECO:0000256" key="2">
    <source>
        <dbReference type="ARBA" id="ARBA00022490"/>
    </source>
</evidence>
<evidence type="ECO:0000256" key="7">
    <source>
        <dbReference type="ARBA" id="ARBA00023015"/>
    </source>
</evidence>
<dbReference type="GO" id="GO:0005524">
    <property type="term" value="F:ATP binding"/>
    <property type="evidence" value="ECO:0007669"/>
    <property type="project" value="UniProtKB-KW"/>
</dbReference>
<dbReference type="Gene3D" id="3.40.50.2300">
    <property type="match status" value="1"/>
</dbReference>
<dbReference type="PANTHER" id="PTHR32071:SF113">
    <property type="entry name" value="ALGINATE BIOSYNTHESIS TRANSCRIPTIONAL REGULATORY PROTEIN ALGB"/>
    <property type="match status" value="1"/>
</dbReference>
<evidence type="ECO:0000256" key="4">
    <source>
        <dbReference type="ARBA" id="ARBA00022741"/>
    </source>
</evidence>
<dbReference type="GO" id="GO:0000160">
    <property type="term" value="P:phosphorelay signal transduction system"/>
    <property type="evidence" value="ECO:0007669"/>
    <property type="project" value="UniProtKB-KW"/>
</dbReference>
<dbReference type="Pfam" id="PF00158">
    <property type="entry name" value="Sigma54_activat"/>
    <property type="match status" value="1"/>
</dbReference>
<evidence type="ECO:0000256" key="3">
    <source>
        <dbReference type="ARBA" id="ARBA00022553"/>
    </source>
</evidence>
<evidence type="ECO:0000256" key="5">
    <source>
        <dbReference type="ARBA" id="ARBA00022840"/>
    </source>
</evidence>
<dbReference type="Gene3D" id="3.40.50.300">
    <property type="entry name" value="P-loop containing nucleotide triphosphate hydrolases"/>
    <property type="match status" value="1"/>
</dbReference>
<keyword evidence="2" id="KW-0963">Cytoplasm</keyword>